<evidence type="ECO:0000259" key="4">
    <source>
        <dbReference type="PROSITE" id="PS50119"/>
    </source>
</evidence>
<evidence type="ECO:0000313" key="6">
    <source>
        <dbReference type="Proteomes" id="UP000069940"/>
    </source>
</evidence>
<feature type="coiled-coil region" evidence="2">
    <location>
        <begin position="188"/>
        <end position="234"/>
    </location>
</feature>
<dbReference type="Gene3D" id="3.30.160.60">
    <property type="entry name" value="Classic Zinc Finger"/>
    <property type="match status" value="1"/>
</dbReference>
<sequence>MASGGTQIICQNCSSVTSAESVRQCADCERSCCHKCSQEPDESVSLFSTPRILCLRCFKNHREQDGILCCPMHPDRTLDLYCMTCEQQICCDCFILLAEHKRHTIDAVETVYRQKLLETVEKFRKIPQRLKLIDWDAIRQVDENLRIVQDVEQRILGDINELIRNRTAAMLGKTAEKKRVLIGIKEYVAQMELQNRQTLEQIRGLNTNDFLRQQEVLNERCERILKDVEQLQVQSVTWDDIQCDLIPSCTLEPIVINIPLDGDQMSKRIPFPVMDDCGIQWITICHVRTASIVMEMYPSQTMGDFNFRAVVEISHLNQTKVTYKTLSFREKLIPTELASLKELQIGGFLSKMGDIRLKIGVRSETIVEENNLLRKLLFDQRKAVGHSQMELAALKDQNFIQQGDLLRLNCEMKRLKEVHDEQVMAMKKEIKELKQTTDAARPASPVSSVGVPPPSPTEIDKQKLSCDMKRLQAKLESMRIAMKSMNPYAIGSFEIYRWSKETKFYSPHLASYDGVTIYVIVRPNFTDNNANVDAYICFSKGPKKRCQVFLEVLNEIEESNIREDRVFDFSKGTSFAWKSVITHYVLTRDGGFLVNDHLKIKFGLRPLVE</sequence>
<dbReference type="InterPro" id="IPR000315">
    <property type="entry name" value="Znf_B-box"/>
</dbReference>
<proteinExistence type="predicted"/>
<dbReference type="GeneID" id="109429548"/>
<protein>
    <recommendedName>
        <fullName evidence="4">B box-type domain-containing protein</fullName>
    </recommendedName>
</protein>
<dbReference type="InterPro" id="IPR047153">
    <property type="entry name" value="TRIM45/56/19-like"/>
</dbReference>
<dbReference type="EnsemblMetazoa" id="AALFPA23_012098.R17258">
    <property type="protein sequence ID" value="AALFPA23_012098.P17258"/>
    <property type="gene ID" value="AALFPA23_012098"/>
</dbReference>
<dbReference type="PANTHER" id="PTHR25462">
    <property type="entry name" value="BONUS, ISOFORM C-RELATED"/>
    <property type="match status" value="1"/>
</dbReference>
<dbReference type="SUPFAM" id="SSF57845">
    <property type="entry name" value="B-box zinc-binding domain"/>
    <property type="match status" value="1"/>
</dbReference>
<dbReference type="PANTHER" id="PTHR25462:SF291">
    <property type="entry name" value="E3 UBIQUITIN-PROTEIN LIGASE TRIM45"/>
    <property type="match status" value="1"/>
</dbReference>
<reference evidence="5" key="2">
    <citation type="submission" date="2025-05" db="UniProtKB">
        <authorList>
            <consortium name="EnsemblMetazoa"/>
        </authorList>
    </citation>
    <scope>IDENTIFICATION</scope>
    <source>
        <strain evidence="5">Foshan</strain>
    </source>
</reference>
<dbReference type="PROSITE" id="PS50119">
    <property type="entry name" value="ZF_BBOX"/>
    <property type="match status" value="1"/>
</dbReference>
<evidence type="ECO:0000256" key="2">
    <source>
        <dbReference type="SAM" id="Coils"/>
    </source>
</evidence>
<evidence type="ECO:0000256" key="1">
    <source>
        <dbReference type="PROSITE-ProRule" id="PRU00024"/>
    </source>
</evidence>
<reference evidence="6" key="1">
    <citation type="journal article" date="2015" name="Proc. Natl. Acad. Sci. U.S.A.">
        <title>Genome sequence of the Asian Tiger mosquito, Aedes albopictus, reveals insights into its biology, genetics, and evolution.</title>
        <authorList>
            <person name="Chen X.G."/>
            <person name="Jiang X."/>
            <person name="Gu J."/>
            <person name="Xu M."/>
            <person name="Wu Y."/>
            <person name="Deng Y."/>
            <person name="Zhang C."/>
            <person name="Bonizzoni M."/>
            <person name="Dermauw W."/>
            <person name="Vontas J."/>
            <person name="Armbruster P."/>
            <person name="Huang X."/>
            <person name="Yang Y."/>
            <person name="Zhang H."/>
            <person name="He W."/>
            <person name="Peng H."/>
            <person name="Liu Y."/>
            <person name="Wu K."/>
            <person name="Chen J."/>
            <person name="Lirakis M."/>
            <person name="Topalis P."/>
            <person name="Van Leeuwen T."/>
            <person name="Hall A.B."/>
            <person name="Jiang X."/>
            <person name="Thorpe C."/>
            <person name="Mueller R.L."/>
            <person name="Sun C."/>
            <person name="Waterhouse R.M."/>
            <person name="Yan G."/>
            <person name="Tu Z.J."/>
            <person name="Fang X."/>
            <person name="James A.A."/>
        </authorList>
    </citation>
    <scope>NUCLEOTIDE SEQUENCE [LARGE SCALE GENOMIC DNA]</scope>
    <source>
        <strain evidence="6">Foshan</strain>
    </source>
</reference>
<keyword evidence="1" id="KW-0479">Metal-binding</keyword>
<dbReference type="RefSeq" id="XP_062710721.1">
    <property type="nucleotide sequence ID" value="XM_062854737.1"/>
</dbReference>
<dbReference type="CDD" id="cd19756">
    <property type="entry name" value="Bbox2"/>
    <property type="match status" value="1"/>
</dbReference>
<dbReference type="Proteomes" id="UP000069940">
    <property type="component" value="Unassembled WGS sequence"/>
</dbReference>
<dbReference type="InterPro" id="IPR008974">
    <property type="entry name" value="TRAF-like"/>
</dbReference>
<evidence type="ECO:0000256" key="3">
    <source>
        <dbReference type="SAM" id="MobiDB-lite"/>
    </source>
</evidence>
<dbReference type="EnsemblMetazoa" id="AALFPA23_012098.R17259">
    <property type="protein sequence ID" value="AALFPA23_012098.P17259"/>
    <property type="gene ID" value="AALFPA23_012098"/>
</dbReference>
<dbReference type="RefSeq" id="XP_062710720.1">
    <property type="nucleotide sequence ID" value="XM_062854736.1"/>
</dbReference>
<feature type="compositionally biased region" description="Low complexity" evidence="3">
    <location>
        <begin position="439"/>
        <end position="450"/>
    </location>
</feature>
<keyword evidence="6" id="KW-1185">Reference proteome</keyword>
<feature type="domain" description="B box-type" evidence="4">
    <location>
        <begin position="65"/>
        <end position="108"/>
    </location>
</feature>
<feature type="region of interest" description="Disordered" evidence="3">
    <location>
        <begin position="436"/>
        <end position="459"/>
    </location>
</feature>
<keyword evidence="2" id="KW-0175">Coiled coil</keyword>
<dbReference type="SUPFAM" id="SSF49599">
    <property type="entry name" value="TRAF domain-like"/>
    <property type="match status" value="1"/>
</dbReference>
<name>A0ABM1YTR9_AEDAL</name>
<evidence type="ECO:0000313" key="5">
    <source>
        <dbReference type="EnsemblMetazoa" id="AALFPA23_012098.P17259"/>
    </source>
</evidence>
<dbReference type="Gene3D" id="2.60.210.10">
    <property type="entry name" value="Apoptosis, Tumor Necrosis Factor Receptor Associated Protein 2, Chain A"/>
    <property type="match status" value="1"/>
</dbReference>
<organism evidence="5 6">
    <name type="scientific">Aedes albopictus</name>
    <name type="common">Asian tiger mosquito</name>
    <name type="synonym">Stegomyia albopicta</name>
    <dbReference type="NCBI Taxonomy" id="7160"/>
    <lineage>
        <taxon>Eukaryota</taxon>
        <taxon>Metazoa</taxon>
        <taxon>Ecdysozoa</taxon>
        <taxon>Arthropoda</taxon>
        <taxon>Hexapoda</taxon>
        <taxon>Insecta</taxon>
        <taxon>Pterygota</taxon>
        <taxon>Neoptera</taxon>
        <taxon>Endopterygota</taxon>
        <taxon>Diptera</taxon>
        <taxon>Nematocera</taxon>
        <taxon>Culicoidea</taxon>
        <taxon>Culicidae</taxon>
        <taxon>Culicinae</taxon>
        <taxon>Aedini</taxon>
        <taxon>Aedes</taxon>
        <taxon>Stegomyia</taxon>
    </lineage>
</organism>
<keyword evidence="1" id="KW-0863">Zinc-finger</keyword>
<keyword evidence="1" id="KW-0862">Zinc</keyword>
<accession>A0ABM1YTR9</accession>
<dbReference type="Pfam" id="PF00643">
    <property type="entry name" value="zf-B_box"/>
    <property type="match status" value="1"/>
</dbReference>